<accession>A0A0B1SA27</accession>
<reference evidence="4 5" key="1">
    <citation type="submission" date="2014-03" db="EMBL/GenBank/DDBJ databases">
        <title>Draft genome of the hookworm Oesophagostomum dentatum.</title>
        <authorList>
            <person name="Mitreva M."/>
        </authorList>
    </citation>
    <scope>NUCLEOTIDE SEQUENCE [LARGE SCALE GENOMIC DNA]</scope>
    <source>
        <strain evidence="4 5">OD-Hann</strain>
    </source>
</reference>
<evidence type="ECO:0000259" key="3">
    <source>
        <dbReference type="PROSITE" id="PS50275"/>
    </source>
</evidence>
<dbReference type="PANTHER" id="PTHR11200:SF257">
    <property type="entry name" value="PHOSPHOINOSITIDE 5-PHOSPHATASE"/>
    <property type="match status" value="1"/>
</dbReference>
<keyword evidence="2" id="KW-0378">Hydrolase</keyword>
<organism evidence="4 5">
    <name type="scientific">Oesophagostomum dentatum</name>
    <name type="common">Nodular worm</name>
    <dbReference type="NCBI Taxonomy" id="61180"/>
    <lineage>
        <taxon>Eukaryota</taxon>
        <taxon>Metazoa</taxon>
        <taxon>Ecdysozoa</taxon>
        <taxon>Nematoda</taxon>
        <taxon>Chromadorea</taxon>
        <taxon>Rhabditida</taxon>
        <taxon>Rhabditina</taxon>
        <taxon>Rhabditomorpha</taxon>
        <taxon>Strongyloidea</taxon>
        <taxon>Strongylidae</taxon>
        <taxon>Oesophagostomum</taxon>
    </lineage>
</organism>
<evidence type="ECO:0000256" key="2">
    <source>
        <dbReference type="ARBA" id="ARBA00022801"/>
    </source>
</evidence>
<dbReference type="SUPFAM" id="SSF56219">
    <property type="entry name" value="DNase I-like"/>
    <property type="match status" value="1"/>
</dbReference>
<feature type="non-terminal residue" evidence="4">
    <location>
        <position position="1"/>
    </location>
</feature>
<dbReference type="GO" id="GO:0004439">
    <property type="term" value="F:phosphatidylinositol-4,5-bisphosphate 5-phosphatase activity"/>
    <property type="evidence" value="ECO:0007669"/>
    <property type="project" value="UniProtKB-EC"/>
</dbReference>
<dbReference type="InterPro" id="IPR036691">
    <property type="entry name" value="Endo/exonu/phosph_ase_sf"/>
</dbReference>
<protein>
    <recommendedName>
        <fullName evidence="1">phosphoinositide 5-phosphatase</fullName>
        <ecNumber evidence="1">3.1.3.36</ecNumber>
    </recommendedName>
</protein>
<dbReference type="Gene3D" id="3.60.10.10">
    <property type="entry name" value="Endonuclease/exonuclease/phosphatase"/>
    <property type="match status" value="1"/>
</dbReference>
<dbReference type="InterPro" id="IPR002013">
    <property type="entry name" value="SAC_dom"/>
</dbReference>
<evidence type="ECO:0000256" key="1">
    <source>
        <dbReference type="ARBA" id="ARBA00013044"/>
    </source>
</evidence>
<dbReference type="GO" id="GO:0046856">
    <property type="term" value="P:phosphatidylinositol dephosphorylation"/>
    <property type="evidence" value="ECO:0007669"/>
    <property type="project" value="InterPro"/>
</dbReference>
<proteinExistence type="predicted"/>
<dbReference type="InterPro" id="IPR046985">
    <property type="entry name" value="IP5"/>
</dbReference>
<evidence type="ECO:0000313" key="5">
    <source>
        <dbReference type="Proteomes" id="UP000053660"/>
    </source>
</evidence>
<dbReference type="AlphaFoldDB" id="A0A0B1SA27"/>
<dbReference type="EC" id="3.1.3.36" evidence="1"/>
<dbReference type="GO" id="GO:0098793">
    <property type="term" value="C:presynapse"/>
    <property type="evidence" value="ECO:0007669"/>
    <property type="project" value="GOC"/>
</dbReference>
<name>A0A0B1SA27_OESDE</name>
<dbReference type="OrthoDB" id="1925875at2759"/>
<dbReference type="Proteomes" id="UP000053660">
    <property type="component" value="Unassembled WGS sequence"/>
</dbReference>
<gene>
    <name evidence="4" type="ORF">OESDEN_20264</name>
</gene>
<evidence type="ECO:0000313" key="4">
    <source>
        <dbReference type="EMBL" id="KHJ80070.1"/>
    </source>
</evidence>
<dbReference type="PANTHER" id="PTHR11200">
    <property type="entry name" value="INOSITOL 5-PHOSPHATASE"/>
    <property type="match status" value="1"/>
</dbReference>
<feature type="domain" description="SAC" evidence="3">
    <location>
        <begin position="1"/>
        <end position="120"/>
    </location>
</feature>
<dbReference type="PROSITE" id="PS50275">
    <property type="entry name" value="SAC"/>
    <property type="match status" value="1"/>
</dbReference>
<sequence>FYLSVGGVVKSEQSGVLRVNCLDCLDRTNAVQTVVGLLAVRTLVNLTHLCDPYPNRCKNLIGVRVPPQFYNVCILDMVVRDQVASLGLEKGKVNVEQRIEEIFRDLWQKNGDLCSNIYAGTGALDGKSKFKDASRSLARTIQNNLMDTSKQESFDLFLSGTYYDNRIFDRVANLLPSQILQDDFYFYGMFCVKCEEAVDQVISRIDEVTTPNPIRIFVGTWNVNGGKNMQNIAFRNQSNMADWIFPNGTLVHVDNIDEAPEIIAIGVEELVDLNASNLVKARYALGCPLFYSE</sequence>
<dbReference type="GO" id="GO:0048488">
    <property type="term" value="P:synaptic vesicle endocytosis"/>
    <property type="evidence" value="ECO:0007669"/>
    <property type="project" value="TreeGrafter"/>
</dbReference>
<keyword evidence="5" id="KW-1185">Reference proteome</keyword>
<dbReference type="EMBL" id="KN602007">
    <property type="protein sequence ID" value="KHJ80070.1"/>
    <property type="molecule type" value="Genomic_DNA"/>
</dbReference>